<dbReference type="Gene3D" id="3.30.160.60">
    <property type="entry name" value="Classic Zinc Finger"/>
    <property type="match status" value="3"/>
</dbReference>
<keyword evidence="4" id="KW-0677">Repeat</keyword>
<dbReference type="InterPro" id="IPR036236">
    <property type="entry name" value="Znf_C2H2_sf"/>
</dbReference>
<comment type="similarity">
    <text evidence="2">Belongs to the krueppel C2H2-type zinc-finger protein family.</text>
</comment>
<dbReference type="PROSITE" id="PS50157">
    <property type="entry name" value="ZINC_FINGER_C2H2_2"/>
    <property type="match status" value="4"/>
</dbReference>
<keyword evidence="9" id="KW-1185">Reference proteome</keyword>
<dbReference type="PANTHER" id="PTHR16515:SF66">
    <property type="entry name" value="C2H2-TYPE DOMAIN-CONTAINING PROTEIN"/>
    <property type="match status" value="1"/>
</dbReference>
<sequence>MVGAPAQAEYHALARVLGREYDITCYRNLIDLAYLPQASKLRQRAEMRLAVRVKNPSLHSAYSLVTLTGERACEMKRRILHPDIPNHKLFMAEKKCNLTSFTGKCATRRSTRSSPCRRSGDEHIPSLDFPFYEDLMQKIVLLTNGFRSSVEIVEFVQKSIGNLQALINDPVDLEVRNNQSVSERTCPITATNDGMEGPEGEKECHKMRSNKTSISKKKKMTIVEWEKNQNLYSKTLNYAMYPTTSPRSLTISIPRLTSLRRAIPVLGLTMANQIQMTTMLPTEILNRIERPEYERIASIFMPKPVKPIECDVCGKTFTAAGTLRVHKLTHLNDPVARKPYACDQCDKRFTQAGSLSVHKRIHLGNLPFSCKLCPRSYNERGSLRKHMEYHAKGTARLISKEKMKKNHKCTLCPKRFRRDFELAAHIKRHADDTAGLSSDDEMEVVEETFDCQTLSQIAEMDELIEHKKLSEVMKASGFPQDNFPNEVVVTSADLVNGKIENVGKAGESYRLYAIYAGYINQDETLTRQITISDSTGKVFKLNEFHPAGKVNYFLRDDNIVTGPLTVSDPTLASLQKSAPYRLPYTIYIVSTKVPALPVADAVEWSSRFSFNSDNYNGQEVKGITFLSADAFFTLRQFNFTSDSAFIIPSGYDLLSSGAKDSILDLNQNNAYSSYTTVFGPIATIVNNDPSKTGRFKLTYDVVTTWGAVSPGSALTLLSPNWLDLDDSYSTSWRSYGEALDRQFEYGRDTLLDFSISASSLDFGESITVAITNAKGEVNQWSYNQGTEGDIRDIVYGTSLRMTATVATPSTPSTYPRFIVKVTSGASTSSVMISILLIGCYLFQ</sequence>
<comment type="subcellular location">
    <subcellularLocation>
        <location evidence="1">Nucleus</location>
    </subcellularLocation>
</comment>
<evidence type="ECO:0000256" key="5">
    <source>
        <dbReference type="ARBA" id="ARBA00022771"/>
    </source>
</evidence>
<dbReference type="GO" id="GO:0006357">
    <property type="term" value="P:regulation of transcription by RNA polymerase II"/>
    <property type="evidence" value="ECO:0000318"/>
    <property type="project" value="GO_Central"/>
</dbReference>
<evidence type="ECO:0000256" key="6">
    <source>
        <dbReference type="ARBA" id="ARBA00022833"/>
    </source>
</evidence>
<keyword evidence="3" id="KW-0479">Metal-binding</keyword>
<dbReference type="Proteomes" id="UP000005239">
    <property type="component" value="Unassembled WGS sequence"/>
</dbReference>
<dbReference type="FunFam" id="3.30.160.60:FF:000475">
    <property type="entry name" value="zinc finger protein 32 isoform X1"/>
    <property type="match status" value="1"/>
</dbReference>
<dbReference type="GO" id="GO:0000978">
    <property type="term" value="F:RNA polymerase II cis-regulatory region sequence-specific DNA binding"/>
    <property type="evidence" value="ECO:0000318"/>
    <property type="project" value="GO_Central"/>
</dbReference>
<evidence type="ECO:0000256" key="2">
    <source>
        <dbReference type="ARBA" id="ARBA00006991"/>
    </source>
</evidence>
<dbReference type="GO" id="GO:0008270">
    <property type="term" value="F:zinc ion binding"/>
    <property type="evidence" value="ECO:0007669"/>
    <property type="project" value="UniProtKB-KW"/>
</dbReference>
<gene>
    <name evidence="8" type="primary">WBGene00273225</name>
</gene>
<evidence type="ECO:0000256" key="4">
    <source>
        <dbReference type="ARBA" id="ARBA00022737"/>
    </source>
</evidence>
<reference evidence="8" key="2">
    <citation type="submission" date="2022-06" db="UniProtKB">
        <authorList>
            <consortium name="EnsemblMetazoa"/>
        </authorList>
    </citation>
    <scope>IDENTIFICATION</scope>
    <source>
        <strain evidence="8">PS312</strain>
    </source>
</reference>
<evidence type="ECO:0000256" key="3">
    <source>
        <dbReference type="ARBA" id="ARBA00022723"/>
    </source>
</evidence>
<dbReference type="SMART" id="SM00355">
    <property type="entry name" value="ZnF_C2H2"/>
    <property type="match status" value="4"/>
</dbReference>
<dbReference type="GO" id="GO:0005654">
    <property type="term" value="C:nucleoplasm"/>
    <property type="evidence" value="ECO:0000318"/>
    <property type="project" value="GO_Central"/>
</dbReference>
<dbReference type="InterPro" id="IPR013087">
    <property type="entry name" value="Znf_C2H2_type"/>
</dbReference>
<name>A0A2A6C6I6_PRIPA</name>
<evidence type="ECO:0000313" key="8">
    <source>
        <dbReference type="EnsemblMetazoa" id="PPA34856.1"/>
    </source>
</evidence>
<dbReference type="GO" id="GO:0001227">
    <property type="term" value="F:DNA-binding transcription repressor activity, RNA polymerase II-specific"/>
    <property type="evidence" value="ECO:0000318"/>
    <property type="project" value="GO_Central"/>
</dbReference>
<evidence type="ECO:0000256" key="7">
    <source>
        <dbReference type="ARBA" id="ARBA00023242"/>
    </source>
</evidence>
<accession>A0A2A6C6I6</accession>
<proteinExistence type="inferred from homology"/>
<keyword evidence="5" id="KW-0863">Zinc-finger</keyword>
<reference evidence="9" key="1">
    <citation type="journal article" date="2008" name="Nat. Genet.">
        <title>The Pristionchus pacificus genome provides a unique perspective on nematode lifestyle and parasitism.</title>
        <authorList>
            <person name="Dieterich C."/>
            <person name="Clifton S.W."/>
            <person name="Schuster L.N."/>
            <person name="Chinwalla A."/>
            <person name="Delehaunty K."/>
            <person name="Dinkelacker I."/>
            <person name="Fulton L."/>
            <person name="Fulton R."/>
            <person name="Godfrey J."/>
            <person name="Minx P."/>
            <person name="Mitreva M."/>
            <person name="Roeseler W."/>
            <person name="Tian H."/>
            <person name="Witte H."/>
            <person name="Yang S.P."/>
            <person name="Wilson R.K."/>
            <person name="Sommer R.J."/>
        </authorList>
    </citation>
    <scope>NUCLEOTIDE SEQUENCE [LARGE SCALE GENOMIC DNA]</scope>
    <source>
        <strain evidence="9">PS312</strain>
    </source>
</reference>
<dbReference type="PANTHER" id="PTHR16515">
    <property type="entry name" value="PR DOMAIN ZINC FINGER PROTEIN"/>
    <property type="match status" value="1"/>
</dbReference>
<protein>
    <submittedName>
        <fullName evidence="8">Zinc finger protein</fullName>
    </submittedName>
</protein>
<evidence type="ECO:0000256" key="1">
    <source>
        <dbReference type="ARBA" id="ARBA00004123"/>
    </source>
</evidence>
<dbReference type="AlphaFoldDB" id="A0A2A6C6I6"/>
<dbReference type="EnsemblMetazoa" id="PPA34856.1">
    <property type="protein sequence ID" value="PPA34856.1"/>
    <property type="gene ID" value="WBGene00273225"/>
</dbReference>
<dbReference type="InterPro" id="IPR050331">
    <property type="entry name" value="Zinc_finger"/>
</dbReference>
<dbReference type="Pfam" id="PF00096">
    <property type="entry name" value="zf-C2H2"/>
    <property type="match status" value="4"/>
</dbReference>
<organism evidence="8 9">
    <name type="scientific">Pristionchus pacificus</name>
    <name type="common">Parasitic nematode worm</name>
    <dbReference type="NCBI Taxonomy" id="54126"/>
    <lineage>
        <taxon>Eukaryota</taxon>
        <taxon>Metazoa</taxon>
        <taxon>Ecdysozoa</taxon>
        <taxon>Nematoda</taxon>
        <taxon>Chromadorea</taxon>
        <taxon>Rhabditida</taxon>
        <taxon>Rhabditina</taxon>
        <taxon>Diplogasteromorpha</taxon>
        <taxon>Diplogasteroidea</taxon>
        <taxon>Neodiplogasteridae</taxon>
        <taxon>Pristionchus</taxon>
    </lineage>
</organism>
<keyword evidence="7" id="KW-0539">Nucleus</keyword>
<accession>A0A8R1YMV5</accession>
<evidence type="ECO:0000313" key="9">
    <source>
        <dbReference type="Proteomes" id="UP000005239"/>
    </source>
</evidence>
<dbReference type="PROSITE" id="PS00028">
    <property type="entry name" value="ZINC_FINGER_C2H2_1"/>
    <property type="match status" value="4"/>
</dbReference>
<dbReference type="SUPFAM" id="SSF57667">
    <property type="entry name" value="beta-beta-alpha zinc fingers"/>
    <property type="match status" value="2"/>
</dbReference>
<dbReference type="FunFam" id="3.30.160.60:FF:000446">
    <property type="entry name" value="Zinc finger protein"/>
    <property type="match status" value="1"/>
</dbReference>
<keyword evidence="6" id="KW-0862">Zinc</keyword>